<evidence type="ECO:0000313" key="1">
    <source>
        <dbReference type="EMBL" id="ATW54425.1"/>
    </source>
</evidence>
<dbReference type="EMBL" id="CP023345">
    <property type="protein sequence ID" value="ATW54425.1"/>
    <property type="molecule type" value="Genomic_DNA"/>
</dbReference>
<dbReference type="Pfam" id="PF05534">
    <property type="entry name" value="HicB"/>
    <property type="match status" value="1"/>
</dbReference>
<gene>
    <name evidence="1" type="ORF">CNQ75_07740</name>
</gene>
<name>A0A2I5HFS1_SALDZ</name>
<accession>A0A2I5HFS1</accession>
<dbReference type="RefSeq" id="WP_100212388.1">
    <property type="nucleotide sequence ID" value="NZ_CP023345.1"/>
</dbReference>
<dbReference type="Proteomes" id="UP000230639">
    <property type="component" value="Chromosome"/>
</dbReference>
<organism evidence="1 2">
    <name type="scientific">Salmonella diarizonae</name>
    <dbReference type="NCBI Taxonomy" id="59204"/>
    <lineage>
        <taxon>Bacteria</taxon>
        <taxon>Pseudomonadati</taxon>
        <taxon>Pseudomonadota</taxon>
        <taxon>Gammaproteobacteria</taxon>
        <taxon>Enterobacterales</taxon>
        <taxon>Enterobacteriaceae</taxon>
        <taxon>Salmonella</taxon>
    </lineage>
</organism>
<evidence type="ECO:0000313" key="2">
    <source>
        <dbReference type="Proteomes" id="UP000230639"/>
    </source>
</evidence>
<protein>
    <submittedName>
        <fullName evidence="1">Toxin-antitoxin system HicB family antitoxin</fullName>
    </submittedName>
</protein>
<sequence length="113" mass="12630">MINILNIDGQKAVITFDPEIEMFRGEFICLNGGADFYAYSVEELKKEGAESLRIFLDECRKDGIDPYKSFSGKVTTRLSPERHQALTIAAQATGMSINEMLNEGVDLVIQKHS</sequence>
<proteinExistence type="predicted"/>
<dbReference type="InterPro" id="IPR008651">
    <property type="entry name" value="Uncharacterised_HicB"/>
</dbReference>
<reference evidence="1 2" key="1">
    <citation type="submission" date="2017-09" db="EMBL/GenBank/DDBJ databases">
        <title>Complete genome of Salmonella enterica subsp. diarizonae isolated from stool of a patient with bacterial enteropathy.</title>
        <authorList>
            <person name="Zhou J."/>
            <person name="Chen Q."/>
            <person name="Guo L."/>
            <person name="Fan J."/>
        </authorList>
    </citation>
    <scope>NUCLEOTIDE SEQUENCE [LARGE SCALE GENOMIC DNA]</scope>
    <source>
        <strain evidence="1 2">HZS154</strain>
    </source>
</reference>
<dbReference type="AlphaFoldDB" id="A0A2I5HFS1"/>